<proteinExistence type="inferred from homology"/>
<protein>
    <recommendedName>
        <fullName evidence="6">S-protein homolog</fullName>
    </recommendedName>
</protein>
<evidence type="ECO:0000256" key="6">
    <source>
        <dbReference type="RuleBase" id="RU367044"/>
    </source>
</evidence>
<gene>
    <name evidence="7" type="ORF">F511_19896</name>
</gene>
<comment type="subcellular location">
    <subcellularLocation>
        <location evidence="1 6">Secreted</location>
    </subcellularLocation>
</comment>
<name>A0A2Z7C264_9LAMI</name>
<dbReference type="PANTHER" id="PTHR31232:SF155">
    <property type="entry name" value="PLANT SELF-INCOMPATIBILITY PROTEIN S1 FAMILY"/>
    <property type="match status" value="1"/>
</dbReference>
<dbReference type="InterPro" id="IPR010264">
    <property type="entry name" value="Self-incomp_S1"/>
</dbReference>
<dbReference type="GO" id="GO:0060320">
    <property type="term" value="P:rejection of self pollen"/>
    <property type="evidence" value="ECO:0007669"/>
    <property type="project" value="UniProtKB-KW"/>
</dbReference>
<evidence type="ECO:0000256" key="2">
    <source>
        <dbReference type="ARBA" id="ARBA00005581"/>
    </source>
</evidence>
<evidence type="ECO:0000313" key="7">
    <source>
        <dbReference type="EMBL" id="KZV38375.1"/>
    </source>
</evidence>
<dbReference type="AlphaFoldDB" id="A0A2Z7C264"/>
<dbReference type="EMBL" id="KV001967">
    <property type="protein sequence ID" value="KZV38375.1"/>
    <property type="molecule type" value="Genomic_DNA"/>
</dbReference>
<evidence type="ECO:0000256" key="4">
    <source>
        <dbReference type="ARBA" id="ARBA00022525"/>
    </source>
</evidence>
<dbReference type="PANTHER" id="PTHR31232">
    <property type="match status" value="1"/>
</dbReference>
<dbReference type="Pfam" id="PF05938">
    <property type="entry name" value="Self-incomp_S1"/>
    <property type="match status" value="1"/>
</dbReference>
<keyword evidence="8" id="KW-1185">Reference proteome</keyword>
<evidence type="ECO:0000256" key="1">
    <source>
        <dbReference type="ARBA" id="ARBA00004613"/>
    </source>
</evidence>
<comment type="similarity">
    <text evidence="2 6">Belongs to the plant self-incompatibility (S1) protein family.</text>
</comment>
<reference evidence="7 8" key="1">
    <citation type="journal article" date="2015" name="Proc. Natl. Acad. Sci. U.S.A.">
        <title>The resurrection genome of Boea hygrometrica: A blueprint for survival of dehydration.</title>
        <authorList>
            <person name="Xiao L."/>
            <person name="Yang G."/>
            <person name="Zhang L."/>
            <person name="Yang X."/>
            <person name="Zhao S."/>
            <person name="Ji Z."/>
            <person name="Zhou Q."/>
            <person name="Hu M."/>
            <person name="Wang Y."/>
            <person name="Chen M."/>
            <person name="Xu Y."/>
            <person name="Jin H."/>
            <person name="Xiao X."/>
            <person name="Hu G."/>
            <person name="Bao F."/>
            <person name="Hu Y."/>
            <person name="Wan P."/>
            <person name="Li L."/>
            <person name="Deng X."/>
            <person name="Kuang T."/>
            <person name="Xiang C."/>
            <person name="Zhu J.K."/>
            <person name="Oliver M.J."/>
            <person name="He Y."/>
        </authorList>
    </citation>
    <scope>NUCLEOTIDE SEQUENCE [LARGE SCALE GENOMIC DNA]</scope>
    <source>
        <strain evidence="8">cv. XS01</strain>
    </source>
</reference>
<accession>A0A2Z7C264</accession>
<keyword evidence="4 6" id="KW-0964">Secreted</keyword>
<evidence type="ECO:0000256" key="3">
    <source>
        <dbReference type="ARBA" id="ARBA00022471"/>
    </source>
</evidence>
<dbReference type="OrthoDB" id="1848419at2759"/>
<evidence type="ECO:0000313" key="8">
    <source>
        <dbReference type="Proteomes" id="UP000250235"/>
    </source>
</evidence>
<dbReference type="Proteomes" id="UP000250235">
    <property type="component" value="Unassembled WGS sequence"/>
</dbReference>
<keyword evidence="5" id="KW-0732">Signal</keyword>
<keyword evidence="3 6" id="KW-0713">Self-incompatibility</keyword>
<organism evidence="7 8">
    <name type="scientific">Dorcoceras hygrometricum</name>
    <dbReference type="NCBI Taxonomy" id="472368"/>
    <lineage>
        <taxon>Eukaryota</taxon>
        <taxon>Viridiplantae</taxon>
        <taxon>Streptophyta</taxon>
        <taxon>Embryophyta</taxon>
        <taxon>Tracheophyta</taxon>
        <taxon>Spermatophyta</taxon>
        <taxon>Magnoliopsida</taxon>
        <taxon>eudicotyledons</taxon>
        <taxon>Gunneridae</taxon>
        <taxon>Pentapetalae</taxon>
        <taxon>asterids</taxon>
        <taxon>lamiids</taxon>
        <taxon>Lamiales</taxon>
        <taxon>Gesneriaceae</taxon>
        <taxon>Didymocarpoideae</taxon>
        <taxon>Trichosporeae</taxon>
        <taxon>Loxocarpinae</taxon>
        <taxon>Dorcoceras</taxon>
    </lineage>
</organism>
<evidence type="ECO:0000256" key="5">
    <source>
        <dbReference type="ARBA" id="ARBA00022729"/>
    </source>
</evidence>
<dbReference type="GO" id="GO:0005576">
    <property type="term" value="C:extracellular region"/>
    <property type="evidence" value="ECO:0007669"/>
    <property type="project" value="UniProtKB-SubCell"/>
</dbReference>
<sequence length="88" mass="10296">MVVHCASKNNDFGNHTLTTDQEFEFSFCLEIFSTLFFCHIWWQNKDSAFDAYNAKWLDNPCIGPNCTYEARPDGIYLSGKFRESWSTH</sequence>